<feature type="region of interest" description="Disordered" evidence="1">
    <location>
        <begin position="169"/>
        <end position="203"/>
    </location>
</feature>
<comment type="caution">
    <text evidence="2">The sequence shown here is derived from an EMBL/GenBank/DDBJ whole genome shotgun (WGS) entry which is preliminary data.</text>
</comment>
<feature type="compositionally biased region" description="Low complexity" evidence="1">
    <location>
        <begin position="175"/>
        <end position="191"/>
    </location>
</feature>
<evidence type="ECO:0008006" key="4">
    <source>
        <dbReference type="Google" id="ProtNLM"/>
    </source>
</evidence>
<feature type="compositionally biased region" description="Low complexity" evidence="1">
    <location>
        <begin position="52"/>
        <end position="61"/>
    </location>
</feature>
<feature type="region of interest" description="Disordered" evidence="1">
    <location>
        <begin position="47"/>
        <end position="85"/>
    </location>
</feature>
<evidence type="ECO:0000313" key="3">
    <source>
        <dbReference type="Proteomes" id="UP001239462"/>
    </source>
</evidence>
<keyword evidence="3" id="KW-1185">Reference proteome</keyword>
<protein>
    <recommendedName>
        <fullName evidence="4">DUF2169 domain-containing protein</fullName>
    </recommendedName>
</protein>
<sequence length="203" mass="22433">MTEISPDQVRRFAILEHRVGIRFRRPGNKAVAAGAVHWDWLFDLPHTESRPSTESSNSSEPGGLATWATDPLPQSMPGARRFPPGTYQALRLPDHRRRYLDYEGDIGGGRGTVTKLAGGSIVTYDLGRQAASRDLVHLTVKIEQSATLQIGVRLKLEWQLRMMPSAETNRLIGNSARPSRSSDQSSEIVSSEPAPPPWTLRLG</sequence>
<accession>A0ABT7PQE4</accession>
<reference evidence="2 3" key="1">
    <citation type="submission" date="2023-06" db="EMBL/GenBank/DDBJ databases">
        <title>Roseiconus lacunae JC819 isolated from Gulf of Mannar region, Tamil Nadu.</title>
        <authorList>
            <person name="Pk S."/>
            <person name="Ch S."/>
            <person name="Ch V.R."/>
        </authorList>
    </citation>
    <scope>NUCLEOTIDE SEQUENCE [LARGE SCALE GENOMIC DNA]</scope>
    <source>
        <strain evidence="2 3">JC819</strain>
    </source>
</reference>
<feature type="compositionally biased region" description="Pro residues" evidence="1">
    <location>
        <begin position="193"/>
        <end position="203"/>
    </location>
</feature>
<organism evidence="2 3">
    <name type="scientific">Roseiconus lacunae</name>
    <dbReference type="NCBI Taxonomy" id="2605694"/>
    <lineage>
        <taxon>Bacteria</taxon>
        <taxon>Pseudomonadati</taxon>
        <taxon>Planctomycetota</taxon>
        <taxon>Planctomycetia</taxon>
        <taxon>Pirellulales</taxon>
        <taxon>Pirellulaceae</taxon>
        <taxon>Roseiconus</taxon>
    </lineage>
</organism>
<evidence type="ECO:0000256" key="1">
    <source>
        <dbReference type="SAM" id="MobiDB-lite"/>
    </source>
</evidence>
<dbReference type="Proteomes" id="UP001239462">
    <property type="component" value="Unassembled WGS sequence"/>
</dbReference>
<dbReference type="RefSeq" id="WP_289166644.1">
    <property type="nucleotide sequence ID" value="NZ_JASZZN010000025.1"/>
</dbReference>
<name>A0ABT7PQE4_9BACT</name>
<proteinExistence type="predicted"/>
<dbReference type="EMBL" id="JASZZN010000025">
    <property type="protein sequence ID" value="MDM4018730.1"/>
    <property type="molecule type" value="Genomic_DNA"/>
</dbReference>
<gene>
    <name evidence="2" type="ORF">QTN89_24970</name>
</gene>
<evidence type="ECO:0000313" key="2">
    <source>
        <dbReference type="EMBL" id="MDM4018730.1"/>
    </source>
</evidence>